<gene>
    <name evidence="2" type="ORF">JI741_05180</name>
</gene>
<keyword evidence="3" id="KW-1185">Reference proteome</keyword>
<sequence>MAKESIAKENPVVDALRKLKEEEVELLVKLKPLQEAIGALEKIVDKSVKKAKPASGAKDSAADAEEGAQESGDDAQ</sequence>
<dbReference type="EMBL" id="JAERRB010000001">
    <property type="protein sequence ID" value="MBL0740598.1"/>
    <property type="molecule type" value="Genomic_DNA"/>
</dbReference>
<organism evidence="2 3">
    <name type="scientific">Chryseolinea lacunae</name>
    <dbReference type="NCBI Taxonomy" id="2801331"/>
    <lineage>
        <taxon>Bacteria</taxon>
        <taxon>Pseudomonadati</taxon>
        <taxon>Bacteroidota</taxon>
        <taxon>Cytophagia</taxon>
        <taxon>Cytophagales</taxon>
        <taxon>Fulvivirgaceae</taxon>
        <taxon>Chryseolinea</taxon>
    </lineage>
</organism>
<proteinExistence type="predicted"/>
<dbReference type="Proteomes" id="UP000613030">
    <property type="component" value="Unassembled WGS sequence"/>
</dbReference>
<evidence type="ECO:0000313" key="2">
    <source>
        <dbReference type="EMBL" id="MBL0740598.1"/>
    </source>
</evidence>
<feature type="region of interest" description="Disordered" evidence="1">
    <location>
        <begin position="47"/>
        <end position="76"/>
    </location>
</feature>
<protein>
    <submittedName>
        <fullName evidence="2">Uncharacterized protein</fullName>
    </submittedName>
</protein>
<evidence type="ECO:0000256" key="1">
    <source>
        <dbReference type="SAM" id="MobiDB-lite"/>
    </source>
</evidence>
<reference evidence="2 3" key="1">
    <citation type="submission" date="2021-01" db="EMBL/GenBank/DDBJ databases">
        <title>Chryseolinea sp. Jin1 Genome sequencing and assembly.</title>
        <authorList>
            <person name="Kim I."/>
        </authorList>
    </citation>
    <scope>NUCLEOTIDE SEQUENCE [LARGE SCALE GENOMIC DNA]</scope>
    <source>
        <strain evidence="2 3">Jin1</strain>
    </source>
</reference>
<evidence type="ECO:0000313" key="3">
    <source>
        <dbReference type="Proteomes" id="UP000613030"/>
    </source>
</evidence>
<accession>A0ABS1KM96</accession>
<name>A0ABS1KM96_9BACT</name>
<feature type="compositionally biased region" description="Acidic residues" evidence="1">
    <location>
        <begin position="62"/>
        <end position="76"/>
    </location>
</feature>
<dbReference type="RefSeq" id="WP_202007924.1">
    <property type="nucleotide sequence ID" value="NZ_JAERRB010000001.1"/>
</dbReference>
<comment type="caution">
    <text evidence="2">The sequence shown here is derived from an EMBL/GenBank/DDBJ whole genome shotgun (WGS) entry which is preliminary data.</text>
</comment>